<dbReference type="Proteomes" id="UP000244336">
    <property type="component" value="Chromosome 5"/>
</dbReference>
<keyword evidence="4" id="KW-1185">Reference proteome</keyword>
<dbReference type="Gramene" id="PUZ58236">
    <property type="protein sequence ID" value="PUZ58236"/>
    <property type="gene ID" value="GQ55_5G493300"/>
</dbReference>
<feature type="compositionally biased region" description="Pro residues" evidence="1">
    <location>
        <begin position="53"/>
        <end position="80"/>
    </location>
</feature>
<evidence type="ECO:0000313" key="4">
    <source>
        <dbReference type="Proteomes" id="UP000244336"/>
    </source>
</evidence>
<evidence type="ECO:0000256" key="2">
    <source>
        <dbReference type="SAM" id="SignalP"/>
    </source>
</evidence>
<protein>
    <submittedName>
        <fullName evidence="3">Uncharacterized protein</fullName>
    </submittedName>
</protein>
<feature type="chain" id="PRO_5015507092" evidence="2">
    <location>
        <begin position="30"/>
        <end position="80"/>
    </location>
</feature>
<dbReference type="AlphaFoldDB" id="A0A2T7DRN4"/>
<proteinExistence type="predicted"/>
<sequence length="80" mass="7878">MLSAPRSSSLLALALALLLLASSPYPLDAYGSAPQAGGKYGGRRSLAGYLRESPPPPAPAGGPPIGPLPNIPAPPPSPGP</sequence>
<name>A0A2T7DRN4_9POAL</name>
<evidence type="ECO:0000256" key="1">
    <source>
        <dbReference type="SAM" id="MobiDB-lite"/>
    </source>
</evidence>
<reference evidence="3 4" key="1">
    <citation type="submission" date="2018-04" db="EMBL/GenBank/DDBJ databases">
        <title>WGS assembly of Panicum hallii var. hallii HAL2.</title>
        <authorList>
            <person name="Lovell J."/>
            <person name="Jenkins J."/>
            <person name="Lowry D."/>
            <person name="Mamidi S."/>
            <person name="Sreedasyam A."/>
            <person name="Weng X."/>
            <person name="Barry K."/>
            <person name="Bonette J."/>
            <person name="Campitelli B."/>
            <person name="Daum C."/>
            <person name="Gordon S."/>
            <person name="Gould B."/>
            <person name="Lipzen A."/>
            <person name="MacQueen A."/>
            <person name="Palacio-Mejia J."/>
            <person name="Plott C."/>
            <person name="Shakirov E."/>
            <person name="Shu S."/>
            <person name="Yoshinaga Y."/>
            <person name="Zane M."/>
            <person name="Rokhsar D."/>
            <person name="Grimwood J."/>
            <person name="Schmutz J."/>
            <person name="Juenger T."/>
        </authorList>
    </citation>
    <scope>NUCLEOTIDE SEQUENCE [LARGE SCALE GENOMIC DNA]</scope>
    <source>
        <strain evidence="4">cv. HAL2</strain>
    </source>
</reference>
<gene>
    <name evidence="3" type="ORF">GQ55_5G493300</name>
</gene>
<feature type="region of interest" description="Disordered" evidence="1">
    <location>
        <begin position="31"/>
        <end position="80"/>
    </location>
</feature>
<feature type="signal peptide" evidence="2">
    <location>
        <begin position="1"/>
        <end position="29"/>
    </location>
</feature>
<keyword evidence="2" id="KW-0732">Signal</keyword>
<dbReference type="EMBL" id="CM009753">
    <property type="protein sequence ID" value="PUZ58236.1"/>
    <property type="molecule type" value="Genomic_DNA"/>
</dbReference>
<organism evidence="3 4">
    <name type="scientific">Panicum hallii var. hallii</name>
    <dbReference type="NCBI Taxonomy" id="1504633"/>
    <lineage>
        <taxon>Eukaryota</taxon>
        <taxon>Viridiplantae</taxon>
        <taxon>Streptophyta</taxon>
        <taxon>Embryophyta</taxon>
        <taxon>Tracheophyta</taxon>
        <taxon>Spermatophyta</taxon>
        <taxon>Magnoliopsida</taxon>
        <taxon>Liliopsida</taxon>
        <taxon>Poales</taxon>
        <taxon>Poaceae</taxon>
        <taxon>PACMAD clade</taxon>
        <taxon>Panicoideae</taxon>
        <taxon>Panicodae</taxon>
        <taxon>Paniceae</taxon>
        <taxon>Panicinae</taxon>
        <taxon>Panicum</taxon>
        <taxon>Panicum sect. Panicum</taxon>
    </lineage>
</organism>
<accession>A0A2T7DRN4</accession>
<evidence type="ECO:0000313" key="3">
    <source>
        <dbReference type="EMBL" id="PUZ58236.1"/>
    </source>
</evidence>